<dbReference type="AlphaFoldDB" id="A0A4S8FCZ0"/>
<sequence length="362" mass="38305">MFAGFFQYMAQVAKARVDFALRDAVVSAIAAVLAWVAAHLLWGHAKPTFAAVAVVVCLAPGLPSHLKQTWSMLLGCTIGIVIAEVAWLLPEHHPMLRLGCSIFIALLLGCLVSPTPVAAIQAAVSVLLVWAMGPAVAGEARLLDVMTGAAIGLVFSQILFTTDPLKGMSVAAQKLLHQLGKGLEAMQLACAGTDSAQAEKALNTITQAYSNLSVLQAAIEQSDQSAKWSVRGRLVSDKVQAHARRYGRHAARLYGASLLLGEGWARTLAHADGAAPDALQRKLNTLVQVLLRLEVGGNAAGPQQSALLQQLMPLVQPVSAVTWQSMAVDSARWRLVDEYAVQVAQAVVALLDAELGVHDATL</sequence>
<dbReference type="Pfam" id="PF13515">
    <property type="entry name" value="FUSC_2"/>
    <property type="match status" value="1"/>
</dbReference>
<feature type="domain" description="Integral membrane bound transporter" evidence="6">
    <location>
        <begin position="33"/>
        <end position="155"/>
    </location>
</feature>
<accession>A0A4S8FCZ0</accession>
<dbReference type="EMBL" id="STFG01000001">
    <property type="protein sequence ID" value="THU05458.1"/>
    <property type="molecule type" value="Genomic_DNA"/>
</dbReference>
<feature type="transmembrane region" description="Helical" evidence="5">
    <location>
        <begin position="21"/>
        <end position="42"/>
    </location>
</feature>
<evidence type="ECO:0000256" key="4">
    <source>
        <dbReference type="ARBA" id="ARBA00023136"/>
    </source>
</evidence>
<evidence type="ECO:0000256" key="2">
    <source>
        <dbReference type="ARBA" id="ARBA00022692"/>
    </source>
</evidence>
<keyword evidence="8" id="KW-1185">Reference proteome</keyword>
<dbReference type="InterPro" id="IPR049453">
    <property type="entry name" value="Memb_transporter_dom"/>
</dbReference>
<proteinExistence type="predicted"/>
<organism evidence="7 8">
    <name type="scientific">Lampropedia puyangensis</name>
    <dbReference type="NCBI Taxonomy" id="1330072"/>
    <lineage>
        <taxon>Bacteria</taxon>
        <taxon>Pseudomonadati</taxon>
        <taxon>Pseudomonadota</taxon>
        <taxon>Betaproteobacteria</taxon>
        <taxon>Burkholderiales</taxon>
        <taxon>Comamonadaceae</taxon>
        <taxon>Lampropedia</taxon>
    </lineage>
</organism>
<dbReference type="GO" id="GO:0016020">
    <property type="term" value="C:membrane"/>
    <property type="evidence" value="ECO:0007669"/>
    <property type="project" value="UniProtKB-SubCell"/>
</dbReference>
<evidence type="ECO:0000313" key="8">
    <source>
        <dbReference type="Proteomes" id="UP000308917"/>
    </source>
</evidence>
<gene>
    <name evidence="7" type="ORF">E9531_02675</name>
</gene>
<evidence type="ECO:0000313" key="7">
    <source>
        <dbReference type="EMBL" id="THU05458.1"/>
    </source>
</evidence>
<comment type="caution">
    <text evidence="7">The sequence shown here is derived from an EMBL/GenBank/DDBJ whole genome shotgun (WGS) entry which is preliminary data.</text>
</comment>
<evidence type="ECO:0000259" key="6">
    <source>
        <dbReference type="Pfam" id="PF13515"/>
    </source>
</evidence>
<evidence type="ECO:0000256" key="3">
    <source>
        <dbReference type="ARBA" id="ARBA00022989"/>
    </source>
</evidence>
<feature type="transmembrane region" description="Helical" evidence="5">
    <location>
        <begin position="73"/>
        <end position="90"/>
    </location>
</feature>
<evidence type="ECO:0000256" key="1">
    <source>
        <dbReference type="ARBA" id="ARBA00004141"/>
    </source>
</evidence>
<protein>
    <submittedName>
        <fullName evidence="7">Aromatic acid exporter family protein</fullName>
    </submittedName>
</protein>
<feature type="transmembrane region" description="Helical" evidence="5">
    <location>
        <begin position="102"/>
        <end position="130"/>
    </location>
</feature>
<evidence type="ECO:0000256" key="5">
    <source>
        <dbReference type="SAM" id="Phobius"/>
    </source>
</evidence>
<dbReference type="Proteomes" id="UP000308917">
    <property type="component" value="Unassembled WGS sequence"/>
</dbReference>
<comment type="subcellular location">
    <subcellularLocation>
        <location evidence="1">Membrane</location>
        <topology evidence="1">Multi-pass membrane protein</topology>
    </subcellularLocation>
</comment>
<keyword evidence="4 5" id="KW-0472">Membrane</keyword>
<name>A0A4S8FCZ0_9BURK</name>
<keyword evidence="2 5" id="KW-0812">Transmembrane</keyword>
<reference evidence="7 8" key="1">
    <citation type="journal article" date="2015" name="Antonie Van Leeuwenhoek">
        <title>Lampropedia puyangensis sp. nov., isolated from symptomatic bark of Populus ? euramericana canker and emended description of Lampropedia hyalina (Ehrenberg 1832) Lee et al. 2004.</title>
        <authorList>
            <person name="Li Y."/>
            <person name="Wang T."/>
            <person name="Piao C.G."/>
            <person name="Wang L.F."/>
            <person name="Tian G.Z."/>
            <person name="Zhu T.H."/>
            <person name="Guo M.W."/>
        </authorList>
    </citation>
    <scope>NUCLEOTIDE SEQUENCE [LARGE SCALE GENOMIC DNA]</scope>
    <source>
        <strain evidence="7 8">2-bin</strain>
    </source>
</reference>
<keyword evidence="3 5" id="KW-1133">Transmembrane helix</keyword>